<dbReference type="PANTHER" id="PTHR44259">
    <property type="entry name" value="OS07G0183000 PROTEIN-RELATED"/>
    <property type="match status" value="1"/>
</dbReference>
<comment type="caution">
    <text evidence="2">The sequence shown here is derived from an EMBL/GenBank/DDBJ whole genome shotgun (WGS) entry which is preliminary data.</text>
</comment>
<dbReference type="Pfam" id="PF03478">
    <property type="entry name" value="Beta-prop_KIB1-4"/>
    <property type="match status" value="1"/>
</dbReference>
<evidence type="ECO:0000313" key="2">
    <source>
        <dbReference type="EMBL" id="KAF5198529.1"/>
    </source>
</evidence>
<dbReference type="EMBL" id="JABWDY010013148">
    <property type="protein sequence ID" value="KAF5198529.1"/>
    <property type="molecule type" value="Genomic_DNA"/>
</dbReference>
<dbReference type="OrthoDB" id="642536at2759"/>
<organism evidence="2 3">
    <name type="scientific">Thalictrum thalictroides</name>
    <name type="common">Rue-anemone</name>
    <name type="synonym">Anemone thalictroides</name>
    <dbReference type="NCBI Taxonomy" id="46969"/>
    <lineage>
        <taxon>Eukaryota</taxon>
        <taxon>Viridiplantae</taxon>
        <taxon>Streptophyta</taxon>
        <taxon>Embryophyta</taxon>
        <taxon>Tracheophyta</taxon>
        <taxon>Spermatophyta</taxon>
        <taxon>Magnoliopsida</taxon>
        <taxon>Ranunculales</taxon>
        <taxon>Ranunculaceae</taxon>
        <taxon>Thalictroideae</taxon>
        <taxon>Thalictrum</taxon>
    </lineage>
</organism>
<dbReference type="Proteomes" id="UP000554482">
    <property type="component" value="Unassembled WGS sequence"/>
</dbReference>
<accession>A0A7J6WME3</accession>
<dbReference type="AlphaFoldDB" id="A0A7J6WME3"/>
<evidence type="ECO:0000313" key="3">
    <source>
        <dbReference type="Proteomes" id="UP000554482"/>
    </source>
</evidence>
<dbReference type="InterPro" id="IPR005174">
    <property type="entry name" value="KIB1-4_b-propeller"/>
</dbReference>
<proteinExistence type="predicted"/>
<sequence>MDYSHTPVNLFEEVIFFKNQFYAINCVGVVVVCDIGDGLDSPKASILTEELPKSSCFQQNYYLVECWGQLLLVVKSVLDFGYDPDDEKIEMKLPAYKTQKFDVYKLDFSNRKWEQVNSLGEYCLFLGFSTSVSVPVTNNSGTLKKNCIYFTDDFLYGYRGFGIPGGSDMGVFDMEDKSIQPHYRGESTCYYSPPIWLIPTLFIQ</sequence>
<dbReference type="InterPro" id="IPR050942">
    <property type="entry name" value="F-box_BR-signaling"/>
</dbReference>
<reference evidence="2 3" key="1">
    <citation type="submission" date="2020-06" db="EMBL/GenBank/DDBJ databases">
        <title>Transcriptomic and genomic resources for Thalictrum thalictroides and T. hernandezii: Facilitating candidate gene discovery in an emerging model plant lineage.</title>
        <authorList>
            <person name="Arias T."/>
            <person name="Riano-Pachon D.M."/>
            <person name="Di Stilio V.S."/>
        </authorList>
    </citation>
    <scope>NUCLEOTIDE SEQUENCE [LARGE SCALE GENOMIC DNA]</scope>
    <source>
        <strain evidence="3">cv. WT478/WT964</strain>
        <tissue evidence="2">Leaves</tissue>
    </source>
</reference>
<evidence type="ECO:0000259" key="1">
    <source>
        <dbReference type="Pfam" id="PF03478"/>
    </source>
</evidence>
<name>A0A7J6WME3_THATH</name>
<feature type="domain" description="KIB1-4 beta-propeller" evidence="1">
    <location>
        <begin position="9"/>
        <end position="173"/>
    </location>
</feature>
<keyword evidence="3" id="KW-1185">Reference proteome</keyword>
<gene>
    <name evidence="2" type="ORF">FRX31_011888</name>
</gene>
<protein>
    <recommendedName>
        <fullName evidence="1">KIB1-4 beta-propeller domain-containing protein</fullName>
    </recommendedName>
</protein>